<keyword evidence="13" id="KW-0342">GTP-binding</keyword>
<keyword evidence="5" id="KW-0812">Transmembrane</keyword>
<feature type="compositionally biased region" description="Basic and acidic residues" evidence="17">
    <location>
        <begin position="114"/>
        <end position="124"/>
    </location>
</feature>
<keyword evidence="10" id="KW-0460">Magnesium</keyword>
<keyword evidence="4" id="KW-0934">Plastid</keyword>
<keyword evidence="7" id="KW-0547">Nucleotide-binding</keyword>
<accession>A0ABR0XPQ9</accession>
<dbReference type="Gene3D" id="3.40.50.300">
    <property type="entry name" value="P-loop containing nucleotide triphosphate hydrolases"/>
    <property type="match status" value="1"/>
</dbReference>
<evidence type="ECO:0000256" key="14">
    <source>
        <dbReference type="ARBA" id="ARBA00023136"/>
    </source>
</evidence>
<sequence length="1025" mass="113631">MDSSLHGVPLSAAQMPPMAPPSNNTISGIRAPLTVDESDSEYSKSRRNSITSSYYSNSELESDGFVSGGEDDFTETASERYAFHKPPVIKPVGEIVQKNSYSSENGFSRPSVRSPDERAFKGVSDDANDSDDSRSFLSESGDEFVEDETYVSNRPLVVVKEEENVENGPTPILDIKAPVVQMLHIPIAKISGDSDDDSQGSEVSEVEGFLDIVRVPSFEVLHRINSTPKVRMLEDDEGDDIESQAENMVETEFVEDLVISNGVLGPKDETERIGVVQDVINSVISSDTVQDRGADVNEEAKVSSLVVNEQKYMEFVEDLVISNGVLGPEDEKEHIGVEDTIHTVISSDTVQDRGPDVNEEAKANALVVNEQYNSISELGQNGDLLHLDEEIQEIDVTDDQKKCVDLVDEDIKGNSTGLEDNLVSNQDVESEKLETDSEQEIDQTEDANLTSNDACQSVFKSVKLDRENWREAENSEELPCEVENSTFHTDTNAMVDEMERERNSMNLSDGEILLDYAQEIDCRIVTDSDDSAFNPKSVDGAENVSLESNAADLGSTFSSARSIIEARTPEEALSEREKKQLEKTKQIRVKYFRLLHRLGRSPEDFVASEVLCQLSIAEMKCSSQTFHLDSAEKAAMELEAQRKDDLGFPLCILVIGKTGVGKSATINSIFGESKTAVNAFEPSTTRVKEIIGKIDGVKVKVFDTPGLRNSLKDQPKNRKILSSVKKLMKKSPPDVILYVDRLDTQSDNVNDLPLLKLVTSYLGSSMWRKSILAFTHATSVPPDGPDGYPLSCEVFIAQQSEGVQQLIRELLGLNDDSMIPISLVENHPLAKKNENGETLLHNGESWRSNLLFLCYSIKTLSEVNIQNPLEQRKFVDLQIRSQLLTRPVFESHDWDRDIDYDGVLIEDKLEIAGRFPAVISVQLAKDKRECNFQLHSSFLTKREDHETFGKNKKLSYILKGETKIRKNKAAAGVSINVNAGLNNKLSGKISIKTNCSDQLQIAAMAFLPIARAMFIKIFGQSSGDY</sequence>
<feature type="region of interest" description="Disordered" evidence="17">
    <location>
        <begin position="1"/>
        <end position="72"/>
    </location>
</feature>
<keyword evidence="2" id="KW-0813">Transport</keyword>
<dbReference type="SUPFAM" id="SSF52540">
    <property type="entry name" value="P-loop containing nucleoside triphosphate hydrolases"/>
    <property type="match status" value="1"/>
</dbReference>
<evidence type="ECO:0000256" key="17">
    <source>
        <dbReference type="SAM" id="MobiDB-lite"/>
    </source>
</evidence>
<keyword evidence="3" id="KW-0150">Chloroplast</keyword>
<keyword evidence="20" id="KW-1185">Reference proteome</keyword>
<keyword evidence="12" id="KW-1133">Transmembrane helix</keyword>
<keyword evidence="6" id="KW-0479">Metal-binding</keyword>
<reference evidence="19 20" key="1">
    <citation type="journal article" date="2021" name="Comput. Struct. Biotechnol. J.">
        <title>De novo genome assembly of the potent medicinal plant Rehmannia glutinosa using nanopore technology.</title>
        <authorList>
            <person name="Ma L."/>
            <person name="Dong C."/>
            <person name="Song C."/>
            <person name="Wang X."/>
            <person name="Zheng X."/>
            <person name="Niu Y."/>
            <person name="Chen S."/>
            <person name="Feng W."/>
        </authorList>
    </citation>
    <scope>NUCLEOTIDE SEQUENCE [LARGE SCALE GENOMIC DNA]</scope>
    <source>
        <strain evidence="19">DH-2019</strain>
    </source>
</reference>
<gene>
    <name evidence="19" type="ORF">DH2020_004523</name>
</gene>
<evidence type="ECO:0000256" key="7">
    <source>
        <dbReference type="ARBA" id="ARBA00022741"/>
    </source>
</evidence>
<evidence type="ECO:0000256" key="4">
    <source>
        <dbReference type="ARBA" id="ARBA00022640"/>
    </source>
</evidence>
<protein>
    <recommendedName>
        <fullName evidence="18">AIG1-type G domain-containing protein</fullName>
    </recommendedName>
</protein>
<dbReference type="Pfam" id="PF11886">
    <property type="entry name" value="TOC159_MAD"/>
    <property type="match status" value="1"/>
</dbReference>
<evidence type="ECO:0000256" key="1">
    <source>
        <dbReference type="ARBA" id="ARBA00001946"/>
    </source>
</evidence>
<evidence type="ECO:0000256" key="16">
    <source>
        <dbReference type="ARBA" id="ARBA00023775"/>
    </source>
</evidence>
<dbReference type="InterPro" id="IPR006703">
    <property type="entry name" value="G_AIG1"/>
</dbReference>
<evidence type="ECO:0000256" key="9">
    <source>
        <dbReference type="ARBA" id="ARBA00022805"/>
    </source>
</evidence>
<comment type="similarity">
    <text evidence="16">Belongs to the TRAFAC class TrmE-Era-EngA-EngB-Septin-like GTPase superfamily. AIG1/Toc34/Toc159-like paraseptin GTPase family. TOC159 subfamily.</text>
</comment>
<evidence type="ECO:0000313" key="20">
    <source>
        <dbReference type="Proteomes" id="UP001318860"/>
    </source>
</evidence>
<organism evidence="19 20">
    <name type="scientific">Rehmannia glutinosa</name>
    <name type="common">Chinese foxglove</name>
    <dbReference type="NCBI Taxonomy" id="99300"/>
    <lineage>
        <taxon>Eukaryota</taxon>
        <taxon>Viridiplantae</taxon>
        <taxon>Streptophyta</taxon>
        <taxon>Embryophyta</taxon>
        <taxon>Tracheophyta</taxon>
        <taxon>Spermatophyta</taxon>
        <taxon>Magnoliopsida</taxon>
        <taxon>eudicotyledons</taxon>
        <taxon>Gunneridae</taxon>
        <taxon>Pentapetalae</taxon>
        <taxon>asterids</taxon>
        <taxon>lamiids</taxon>
        <taxon>Lamiales</taxon>
        <taxon>Orobanchaceae</taxon>
        <taxon>Rehmannieae</taxon>
        <taxon>Rehmannia</taxon>
    </lineage>
</organism>
<evidence type="ECO:0000256" key="13">
    <source>
        <dbReference type="ARBA" id="ARBA00023134"/>
    </source>
</evidence>
<proteinExistence type="inferred from homology"/>
<dbReference type="Proteomes" id="UP001318860">
    <property type="component" value="Unassembled WGS sequence"/>
</dbReference>
<evidence type="ECO:0000259" key="18">
    <source>
        <dbReference type="PROSITE" id="PS51720"/>
    </source>
</evidence>
<keyword evidence="9" id="KW-1002">Plastid outer membrane</keyword>
<evidence type="ECO:0000256" key="11">
    <source>
        <dbReference type="ARBA" id="ARBA00022927"/>
    </source>
</evidence>
<dbReference type="PROSITE" id="PS51720">
    <property type="entry name" value="G_AIG1"/>
    <property type="match status" value="1"/>
</dbReference>
<evidence type="ECO:0000256" key="2">
    <source>
        <dbReference type="ARBA" id="ARBA00022448"/>
    </source>
</evidence>
<name>A0ABR0XPQ9_REHGL</name>
<evidence type="ECO:0000313" key="19">
    <source>
        <dbReference type="EMBL" id="KAK6161142.1"/>
    </source>
</evidence>
<feature type="region of interest" description="Disordered" evidence="17">
    <location>
        <begin position="93"/>
        <end position="142"/>
    </location>
</feature>
<dbReference type="InterPro" id="IPR027417">
    <property type="entry name" value="P-loop_NTPase"/>
</dbReference>
<dbReference type="PANTHER" id="PTHR10903:SF120">
    <property type="entry name" value="TRANSLOCASE OF CHLOROPLAST 159, CHLOROPLASTIC"/>
    <property type="match status" value="1"/>
</dbReference>
<evidence type="ECO:0000256" key="15">
    <source>
        <dbReference type="ARBA" id="ARBA00023766"/>
    </source>
</evidence>
<dbReference type="PANTHER" id="PTHR10903">
    <property type="entry name" value="GTPASE, IMAP FAMILY MEMBER-RELATED"/>
    <property type="match status" value="1"/>
</dbReference>
<comment type="cofactor">
    <cofactor evidence="1">
        <name>Mg(2+)</name>
        <dbReference type="ChEBI" id="CHEBI:18420"/>
    </cofactor>
</comment>
<keyword evidence="14" id="KW-0472">Membrane</keyword>
<feature type="domain" description="AIG1-type G" evidence="18">
    <location>
        <begin position="647"/>
        <end position="878"/>
    </location>
</feature>
<keyword evidence="11" id="KW-0653">Protein transport</keyword>
<feature type="compositionally biased region" description="Polar residues" evidence="17">
    <location>
        <begin position="97"/>
        <end position="108"/>
    </location>
</feature>
<evidence type="ECO:0000256" key="8">
    <source>
        <dbReference type="ARBA" id="ARBA00022801"/>
    </source>
</evidence>
<evidence type="ECO:0000256" key="6">
    <source>
        <dbReference type="ARBA" id="ARBA00022723"/>
    </source>
</evidence>
<dbReference type="Pfam" id="PF04548">
    <property type="entry name" value="AIG1"/>
    <property type="match status" value="1"/>
</dbReference>
<keyword evidence="8" id="KW-0378">Hydrolase</keyword>
<evidence type="ECO:0000256" key="5">
    <source>
        <dbReference type="ARBA" id="ARBA00022692"/>
    </source>
</evidence>
<dbReference type="InterPro" id="IPR045058">
    <property type="entry name" value="GIMA/IAN/Toc"/>
</dbReference>
<dbReference type="EMBL" id="JABTTQ020000003">
    <property type="protein sequence ID" value="KAK6161142.1"/>
    <property type="molecule type" value="Genomic_DNA"/>
</dbReference>
<feature type="compositionally biased region" description="Polar residues" evidence="17">
    <location>
        <begin position="48"/>
        <end position="59"/>
    </location>
</feature>
<comment type="subcellular location">
    <subcellularLocation>
        <location evidence="15">Plastid</location>
        <location evidence="15">Chloroplast outer membrane</location>
        <topology evidence="15">Single-pass membrane protein</topology>
    </subcellularLocation>
</comment>
<evidence type="ECO:0000256" key="10">
    <source>
        <dbReference type="ARBA" id="ARBA00022842"/>
    </source>
</evidence>
<comment type="caution">
    <text evidence="19">The sequence shown here is derived from an EMBL/GenBank/DDBJ whole genome shotgun (WGS) entry which is preliminary data.</text>
</comment>
<dbReference type="InterPro" id="IPR024283">
    <property type="entry name" value="TOC159_MAD"/>
</dbReference>
<evidence type="ECO:0000256" key="12">
    <source>
        <dbReference type="ARBA" id="ARBA00022989"/>
    </source>
</evidence>
<evidence type="ECO:0000256" key="3">
    <source>
        <dbReference type="ARBA" id="ARBA00022528"/>
    </source>
</evidence>